<comment type="cofactor">
    <cofactor evidence="1">
        <name>Mg(2+)</name>
        <dbReference type="ChEBI" id="CHEBI:18420"/>
    </cofactor>
</comment>
<dbReference type="GO" id="GO:0036424">
    <property type="term" value="F:L-phosphoserine phosphatase activity"/>
    <property type="evidence" value="ECO:0007669"/>
    <property type="project" value="InterPro"/>
</dbReference>
<dbReference type="CDD" id="cd04309">
    <property type="entry name" value="HAD_PSP_eu"/>
    <property type="match status" value="1"/>
</dbReference>
<evidence type="ECO:0000256" key="2">
    <source>
        <dbReference type="ARBA" id="ARBA00001947"/>
    </source>
</evidence>
<keyword evidence="6" id="KW-0028">Amino-acid biosynthesis</keyword>
<dbReference type="FunFam" id="3.40.50.1000:FF:000114">
    <property type="entry name" value="Phosphoserine phosphatase, chloroplastic"/>
    <property type="match status" value="1"/>
</dbReference>
<evidence type="ECO:0000256" key="5">
    <source>
        <dbReference type="ARBA" id="ARBA00012640"/>
    </source>
</evidence>
<accession>A0AAV1DXM3</accession>
<keyword evidence="9" id="KW-0378">Hydrolase</keyword>
<dbReference type="GO" id="GO:0004222">
    <property type="term" value="F:metalloendopeptidase activity"/>
    <property type="evidence" value="ECO:0007669"/>
    <property type="project" value="InterPro"/>
</dbReference>
<keyword evidence="11" id="KW-0460">Magnesium</keyword>
<dbReference type="NCBIfam" id="TIGR00338">
    <property type="entry name" value="serB"/>
    <property type="match status" value="1"/>
</dbReference>
<dbReference type="Gene3D" id="1.10.150.210">
    <property type="entry name" value="Phosphoserine phosphatase, domain 2"/>
    <property type="match status" value="1"/>
</dbReference>
<evidence type="ECO:0000256" key="15">
    <source>
        <dbReference type="ARBA" id="ARBA00049173"/>
    </source>
</evidence>
<evidence type="ECO:0000256" key="3">
    <source>
        <dbReference type="ARBA" id="ARBA00005135"/>
    </source>
</evidence>
<dbReference type="Pfam" id="PF02765">
    <property type="entry name" value="POT1"/>
    <property type="match status" value="1"/>
</dbReference>
<evidence type="ECO:0000256" key="1">
    <source>
        <dbReference type="ARBA" id="ARBA00001946"/>
    </source>
</evidence>
<dbReference type="InterPro" id="IPR001915">
    <property type="entry name" value="Peptidase_M48"/>
</dbReference>
<comment type="similarity">
    <text evidence="4">Belongs to the HAD-like hydrolase superfamily. SerB family.</text>
</comment>
<evidence type="ECO:0000256" key="13">
    <source>
        <dbReference type="ARBA" id="ARBA00023299"/>
    </source>
</evidence>
<evidence type="ECO:0000256" key="12">
    <source>
        <dbReference type="ARBA" id="ARBA00023049"/>
    </source>
</evidence>
<organism evidence="18 19">
    <name type="scientific">Oldenlandia corymbosa var. corymbosa</name>
    <dbReference type="NCBI Taxonomy" id="529605"/>
    <lineage>
        <taxon>Eukaryota</taxon>
        <taxon>Viridiplantae</taxon>
        <taxon>Streptophyta</taxon>
        <taxon>Embryophyta</taxon>
        <taxon>Tracheophyta</taxon>
        <taxon>Spermatophyta</taxon>
        <taxon>Magnoliopsida</taxon>
        <taxon>eudicotyledons</taxon>
        <taxon>Gunneridae</taxon>
        <taxon>Pentapetalae</taxon>
        <taxon>asterids</taxon>
        <taxon>lamiids</taxon>
        <taxon>Gentianales</taxon>
        <taxon>Rubiaceae</taxon>
        <taxon>Rubioideae</taxon>
        <taxon>Spermacoceae</taxon>
        <taxon>Hedyotis-Oldenlandia complex</taxon>
        <taxon>Oldenlandia</taxon>
    </lineage>
</organism>
<evidence type="ECO:0000256" key="9">
    <source>
        <dbReference type="ARBA" id="ARBA00022801"/>
    </source>
</evidence>
<dbReference type="InterPro" id="IPR011564">
    <property type="entry name" value="Telomer_end-bd_POT1/Cdc13"/>
</dbReference>
<evidence type="ECO:0000256" key="8">
    <source>
        <dbReference type="ARBA" id="ARBA00022723"/>
    </source>
</evidence>
<dbReference type="PROSITE" id="PS51222">
    <property type="entry name" value="DCD"/>
    <property type="match status" value="1"/>
</dbReference>
<dbReference type="SMART" id="SM00767">
    <property type="entry name" value="DCD"/>
    <property type="match status" value="1"/>
</dbReference>
<dbReference type="InterPro" id="IPR036412">
    <property type="entry name" value="HAD-like_sf"/>
</dbReference>
<keyword evidence="13" id="KW-0718">Serine biosynthesis</keyword>
<dbReference type="GO" id="GO:0000781">
    <property type="term" value="C:chromosome, telomeric region"/>
    <property type="evidence" value="ECO:0007669"/>
    <property type="project" value="InterPro"/>
</dbReference>
<sequence length="1573" mass="175551">MEGLISARVIPVRPHCIQQNPLCRLHPFPLPRMKTIGTFSNGKSLAMGNSKPFPPLNASVQPVEVPQGGHFDNTLPSKEVLEVWRNADAVCFDVDSTVCLDEGIDELAEFCGAGQAVAEWTARAMSGSVPFEEALAARLSLFNPSLSQLQDFLQKRPPRISPGIDELVKKLKAKSIDVYLISGGFRQMINPVASILGIPLDHIFANRLLFGSSGEFLGFDINEPTSRSGGKATAVQQLKNVKGYKSMVMIGDGATDLEARQPGGADIFICYAGVQLREKVASSADWLVFNFKDLINTLSCTMETLNSYWQFGDDLRGQAKVSEDQKWLVAASKLAEQTRLKGERRNNLDLSKTPGEMRPRHYVVGFQEDNKFETLNFSMLNLETKMNDGFGRNPAGNGMYNININTLYPKASTNNIGNITGTGKYILNSSSKEHNINGINTNHSNNESMNANLTDKRFKTLPAAETLPRNEVLGGYIFVCNNDTMQEDLKRQLFGLPPRYRDSVRAITPGLPLFLYNYTTHQLHGIFEASTFGGSNIDPTAWEDKKCKGESRFPAQVRIRIRKLCKPLEEDAFRPVLHHYDGPKFRLELSVPETLDLLDLCEQAGLLCRDVQNAFHDFPKKRKLGGEKYFARFEVLRPAGTQLYYPHPGVLSDREAELIFKVQKSSLDSLIPSLSRPLPQSRVQVSGFFSGQRRYPKRIKEMLGVNRYIVKLKDLSSFRNRRSLNFIGVVVEYSVARRSTGTDYCTILKIIDQHQQSPELCVNIFMRSIDQLPHIRAHKDIILLCDFKVESFNDTDCAVYDHKKSSFALFDGDVTNDFTPYQASPTFYLAPSDAEFVRRLRNWSHITPFDAGISNYAVSLKDLGGRDFIDLVCKVLHVSEVSSGKWMLFVWDGTDIPALEFSTKLGADELNPVPLQVEPMILPASVLSKFPCIGTVLRIVIDECYENFGCHFKIVNGWVRIRNLHCRTVSGLWKGVWTGTTKVRHLSEDDNSVTAVMRKYTERSMNYLPPHTSSNPLTDVEENVQTGFTTIMKLLTSPVVHGKVKCIVRFVAVHPSEAKDIMLPNGEYRMMRVTVEDPTARIHASLSSEDAVIFFGGHPETGEVANKMSKLLGISAETGTNSMRNPPWTECCVGFSSLDESNVIGSRHCYVASFRSPRFSDQQPPIHRRKRRFRVSFSTLEAAASSLPEVFEFRNLDADDFRHPLDRQNTLLLRAIPGLKDIGKALLGTVAEQVMLLENIATSILVTESQLPELYSLMNQASKILNIEAPDLYVRQSPVPNAYTLAVSGKKPFIVVHTSLIELLTRKELQAVLAHELGHLKCDHGVWLTFANLLTLGAYNVPGFGGLIAQRLEEQLFRWLRAAELTCDRAALLVAQDPKVVISVLMKLAGGCPSLADQLNVDAFLEQARSYDKASSSPVGWYIAPGNFHILFLFYVHEKLMNGQEVQSTKIAGAISGGIEDIISSFTNRCLLYIHGSSCAETWISSFLQLIGLLSNLMFKNTSGPEVSPQSFCPLRKVKTGVFMQVLVSQKCLATDRMRENEQVLSENFSAVLDLEPSLVMNEKSAVEKPVAP</sequence>
<proteinExistence type="inferred from homology"/>
<dbReference type="FunFam" id="1.10.150.210:FF:000003">
    <property type="entry name" value="Phosphoserine phosphatase SerB"/>
    <property type="match status" value="1"/>
</dbReference>
<dbReference type="EMBL" id="OX459123">
    <property type="protein sequence ID" value="CAI9111580.1"/>
    <property type="molecule type" value="Genomic_DNA"/>
</dbReference>
<evidence type="ECO:0000256" key="14">
    <source>
        <dbReference type="ARBA" id="ARBA00031693"/>
    </source>
</evidence>
<dbReference type="CDD" id="cd07325">
    <property type="entry name" value="M48_Ste24p_like"/>
    <property type="match status" value="1"/>
</dbReference>
<dbReference type="SMART" id="SM00976">
    <property type="entry name" value="Telo_bind"/>
    <property type="match status" value="1"/>
</dbReference>
<evidence type="ECO:0000256" key="6">
    <source>
        <dbReference type="ARBA" id="ARBA00022605"/>
    </source>
</evidence>
<dbReference type="GO" id="GO:0034976">
    <property type="term" value="P:response to endoplasmic reticulum stress"/>
    <property type="evidence" value="ECO:0007669"/>
    <property type="project" value="InterPro"/>
</dbReference>
<dbReference type="Gene3D" id="3.40.50.1000">
    <property type="entry name" value="HAD superfamily/HAD-like"/>
    <property type="match status" value="1"/>
</dbReference>
<dbReference type="InterPro" id="IPR012340">
    <property type="entry name" value="NA-bd_OB-fold"/>
</dbReference>
<keyword evidence="12" id="KW-0482">Metalloprotease</keyword>
<dbReference type="CDD" id="cd04497">
    <property type="entry name" value="hPOT1_OB1_like"/>
    <property type="match status" value="1"/>
</dbReference>
<dbReference type="PANTHER" id="PTHR46034">
    <property type="match status" value="1"/>
</dbReference>
<dbReference type="InterPro" id="IPR044832">
    <property type="entry name" value="NRP-like"/>
</dbReference>
<dbReference type="Pfam" id="PF01435">
    <property type="entry name" value="Peptidase_M48"/>
    <property type="match status" value="1"/>
</dbReference>
<dbReference type="NCBIfam" id="TIGR01488">
    <property type="entry name" value="HAD-SF-IB"/>
    <property type="match status" value="1"/>
</dbReference>
<dbReference type="SUPFAM" id="SSF56784">
    <property type="entry name" value="HAD-like"/>
    <property type="match status" value="1"/>
</dbReference>
<dbReference type="FunFam" id="3.40.50.1000:FF:000077">
    <property type="entry name" value="Phosphoserine phosphatase, chloroplastic"/>
    <property type="match status" value="1"/>
</dbReference>
<dbReference type="PANTHER" id="PTHR46034:SF12">
    <property type="entry name" value="B2 PROTEIN"/>
    <property type="match status" value="1"/>
</dbReference>
<keyword evidence="10" id="KW-0862">Zinc</keyword>
<comment type="pathway">
    <text evidence="3">Amino-acid biosynthesis; L-serine biosynthesis; L-serine from 3-phospho-D-glycerate: step 3/3.</text>
</comment>
<keyword evidence="19" id="KW-1185">Reference proteome</keyword>
<dbReference type="InterPro" id="IPR013989">
    <property type="entry name" value="Dev_and_cell_death_domain"/>
</dbReference>
<gene>
    <name evidence="18" type="ORF">OLC1_LOCUS18942</name>
</gene>
<dbReference type="GO" id="GO:0003677">
    <property type="term" value="F:DNA binding"/>
    <property type="evidence" value="ECO:0007669"/>
    <property type="project" value="InterPro"/>
</dbReference>
<evidence type="ECO:0000256" key="4">
    <source>
        <dbReference type="ARBA" id="ARBA00009184"/>
    </source>
</evidence>
<keyword evidence="8" id="KW-0479">Metal-binding</keyword>
<name>A0AAV1DXM3_OLDCO</name>
<dbReference type="GO" id="GO:0006508">
    <property type="term" value="P:proteolysis"/>
    <property type="evidence" value="ECO:0007669"/>
    <property type="project" value="UniProtKB-KW"/>
</dbReference>
<dbReference type="InterPro" id="IPR004469">
    <property type="entry name" value="PSP"/>
</dbReference>
<dbReference type="EC" id="3.1.3.3" evidence="5"/>
<dbReference type="GO" id="GO:0046872">
    <property type="term" value="F:metal ion binding"/>
    <property type="evidence" value="ECO:0007669"/>
    <property type="project" value="UniProtKB-KW"/>
</dbReference>
<dbReference type="GO" id="GO:0000723">
    <property type="term" value="P:telomere maintenance"/>
    <property type="evidence" value="ECO:0007669"/>
    <property type="project" value="InterPro"/>
</dbReference>
<dbReference type="SUPFAM" id="SSF50249">
    <property type="entry name" value="Nucleic acid-binding proteins"/>
    <property type="match status" value="2"/>
</dbReference>
<keyword evidence="7" id="KW-0645">Protease</keyword>
<dbReference type="Gene3D" id="3.30.2010.10">
    <property type="entry name" value="Metalloproteases ('zincins'), catalytic domain"/>
    <property type="match status" value="1"/>
</dbReference>
<evidence type="ECO:0000256" key="10">
    <source>
        <dbReference type="ARBA" id="ARBA00022833"/>
    </source>
</evidence>
<dbReference type="Pfam" id="PF25507">
    <property type="entry name" value="OB_POT1A"/>
    <property type="match status" value="1"/>
</dbReference>
<dbReference type="GO" id="GO:0006564">
    <property type="term" value="P:L-serine biosynthetic process"/>
    <property type="evidence" value="ECO:0007669"/>
    <property type="project" value="UniProtKB-KW"/>
</dbReference>
<evidence type="ECO:0000256" key="11">
    <source>
        <dbReference type="ARBA" id="ARBA00022842"/>
    </source>
</evidence>
<evidence type="ECO:0000256" key="16">
    <source>
        <dbReference type="PIRSR" id="PIRSR604469-1"/>
    </source>
</evidence>
<evidence type="ECO:0000313" key="18">
    <source>
        <dbReference type="EMBL" id="CAI9111580.1"/>
    </source>
</evidence>
<evidence type="ECO:0000313" key="19">
    <source>
        <dbReference type="Proteomes" id="UP001161247"/>
    </source>
</evidence>
<dbReference type="Gene3D" id="2.40.50.140">
    <property type="entry name" value="Nucleic acid-binding proteins"/>
    <property type="match status" value="2"/>
</dbReference>
<evidence type="ECO:0000259" key="17">
    <source>
        <dbReference type="PROSITE" id="PS51222"/>
    </source>
</evidence>
<reference evidence="18" key="1">
    <citation type="submission" date="2023-03" db="EMBL/GenBank/DDBJ databases">
        <authorList>
            <person name="Julca I."/>
        </authorList>
    </citation>
    <scope>NUCLEOTIDE SEQUENCE</scope>
</reference>
<feature type="active site" description="Nucleophile" evidence="16">
    <location>
        <position position="93"/>
    </location>
</feature>
<protein>
    <recommendedName>
        <fullName evidence="5">phosphoserine phosphatase</fullName>
        <ecNumber evidence="5">3.1.3.3</ecNumber>
    </recommendedName>
    <alternativeName>
        <fullName evidence="14">O-phosphoserine phosphohydrolase</fullName>
    </alternativeName>
</protein>
<dbReference type="InterPro" id="IPR023214">
    <property type="entry name" value="HAD_sf"/>
</dbReference>
<dbReference type="InterPro" id="IPR057620">
    <property type="entry name" value="POT1A/B-like_OB"/>
</dbReference>
<comment type="cofactor">
    <cofactor evidence="2">
        <name>Zn(2+)</name>
        <dbReference type="ChEBI" id="CHEBI:29105"/>
    </cofactor>
</comment>
<feature type="active site" description="Proton donor" evidence="16">
    <location>
        <position position="95"/>
    </location>
</feature>
<dbReference type="Pfam" id="PF10539">
    <property type="entry name" value="Dev_Cell_Death"/>
    <property type="match status" value="1"/>
</dbReference>
<feature type="domain" description="DCD" evidence="17">
    <location>
        <begin position="471"/>
        <end position="603"/>
    </location>
</feature>
<dbReference type="Pfam" id="PF00702">
    <property type="entry name" value="Hydrolase"/>
    <property type="match status" value="1"/>
</dbReference>
<evidence type="ECO:0000256" key="7">
    <source>
        <dbReference type="ARBA" id="ARBA00022670"/>
    </source>
</evidence>
<dbReference type="FunFam" id="3.30.2010.10:FF:000007">
    <property type="entry name" value="Peptidase M48 family protein"/>
    <property type="match status" value="1"/>
</dbReference>
<dbReference type="Proteomes" id="UP001161247">
    <property type="component" value="Chromosome 6"/>
</dbReference>
<comment type="catalytic activity">
    <reaction evidence="15">
        <text>O-phospho-L-serine + H2O = L-serine + phosphate</text>
        <dbReference type="Rhea" id="RHEA:21208"/>
        <dbReference type="ChEBI" id="CHEBI:15377"/>
        <dbReference type="ChEBI" id="CHEBI:33384"/>
        <dbReference type="ChEBI" id="CHEBI:43474"/>
        <dbReference type="ChEBI" id="CHEBI:57524"/>
        <dbReference type="EC" id="3.1.3.3"/>
    </reaction>
    <physiologicalReaction direction="left-to-right" evidence="15">
        <dbReference type="Rhea" id="RHEA:21209"/>
    </physiologicalReaction>
</comment>